<dbReference type="Proteomes" id="UP000290189">
    <property type="component" value="Unassembled WGS sequence"/>
</dbReference>
<keyword evidence="4" id="KW-1185">Reference proteome</keyword>
<proteinExistence type="predicted"/>
<evidence type="ECO:0000313" key="4">
    <source>
        <dbReference type="Proteomes" id="UP000039324"/>
    </source>
</evidence>
<evidence type="ECO:0000256" key="1">
    <source>
        <dbReference type="SAM" id="Phobius"/>
    </source>
</evidence>
<keyword evidence="1" id="KW-0472">Membrane</keyword>
<dbReference type="Proteomes" id="UP000039324">
    <property type="component" value="Unassembled WGS sequence"/>
</dbReference>
<feature type="transmembrane region" description="Helical" evidence="1">
    <location>
        <begin position="37"/>
        <end position="58"/>
    </location>
</feature>
<geneLocation type="mitochondrion" evidence="3"/>
<sequence length="224" mass="23893">MSRVLFRGSETWTARHPTMATSDVDDERRDGGGVDRLSMCHAIAVLVVGVAVAIVGLVETGSGVSWLRSPNSGAATALLVGSALYYAVDVVRLIWWPNPWTTVMMQRGLIAHHALCLIAVVPSVVVGRDAAIVVTGMVIGEVSNPPRLLAHRSKTCLDIHLATFVATRIAAAVFTKFAIPFMHMWTTAVGAIGVLLVSAAAIMQNCHQFTAPLITRDGIEANRS</sequence>
<dbReference type="EMBL" id="CDSF01000079">
    <property type="protein sequence ID" value="CEO97419.1"/>
    <property type="molecule type" value="Genomic_DNA"/>
</dbReference>
<evidence type="ECO:0000313" key="2">
    <source>
        <dbReference type="EMBL" id="CEO97419.1"/>
    </source>
</evidence>
<accession>A0A0G4IQH9</accession>
<feature type="transmembrane region" description="Helical" evidence="1">
    <location>
        <begin position="185"/>
        <end position="203"/>
    </location>
</feature>
<protein>
    <recommendedName>
        <fullName evidence="6">TLC domain-containing protein</fullName>
    </recommendedName>
</protein>
<evidence type="ECO:0000313" key="5">
    <source>
        <dbReference type="Proteomes" id="UP000290189"/>
    </source>
</evidence>
<evidence type="ECO:0008006" key="6">
    <source>
        <dbReference type="Google" id="ProtNLM"/>
    </source>
</evidence>
<name>A0A0G4IQH9_PLABS</name>
<keyword evidence="3" id="KW-0496">Mitochondrion</keyword>
<reference evidence="3 5" key="2">
    <citation type="submission" date="2018-03" db="EMBL/GenBank/DDBJ databases">
        <authorList>
            <person name="Fogelqvist J."/>
        </authorList>
    </citation>
    <scope>NUCLEOTIDE SEQUENCE [LARGE SCALE GENOMIC DNA]</scope>
</reference>
<keyword evidence="1" id="KW-1133">Transmembrane helix</keyword>
<organism evidence="2 4">
    <name type="scientific">Plasmodiophora brassicae</name>
    <name type="common">Clubroot disease agent</name>
    <dbReference type="NCBI Taxonomy" id="37360"/>
    <lineage>
        <taxon>Eukaryota</taxon>
        <taxon>Sar</taxon>
        <taxon>Rhizaria</taxon>
        <taxon>Endomyxa</taxon>
        <taxon>Phytomyxea</taxon>
        <taxon>Plasmodiophorida</taxon>
        <taxon>Plasmodiophoridae</taxon>
        <taxon>Plasmodiophora</taxon>
    </lineage>
</organism>
<dbReference type="AlphaFoldDB" id="A0A0G4IQH9"/>
<dbReference type="EMBL" id="OVEO01000008">
    <property type="protein sequence ID" value="SPQ97730.1"/>
    <property type="molecule type" value="Genomic_DNA"/>
</dbReference>
<gene>
    <name evidence="2" type="ORF">PBRA_000764</name>
    <name evidence="3" type="ORF">PLBR_LOCUS4945</name>
</gene>
<feature type="transmembrane region" description="Helical" evidence="1">
    <location>
        <begin position="115"/>
        <end position="139"/>
    </location>
</feature>
<keyword evidence="1" id="KW-0812">Transmembrane</keyword>
<reference evidence="2 4" key="1">
    <citation type="submission" date="2015-02" db="EMBL/GenBank/DDBJ databases">
        <authorList>
            <person name="Chooi Y.-H."/>
        </authorList>
    </citation>
    <scope>NUCLEOTIDE SEQUENCE [LARGE SCALE GENOMIC DNA]</scope>
    <source>
        <strain evidence="2">E3</strain>
    </source>
</reference>
<feature type="transmembrane region" description="Helical" evidence="1">
    <location>
        <begin position="73"/>
        <end position="95"/>
    </location>
</feature>
<evidence type="ECO:0000313" key="3">
    <source>
        <dbReference type="EMBL" id="SPQ97730.1"/>
    </source>
</evidence>